<evidence type="ECO:0000313" key="4">
    <source>
        <dbReference type="Proteomes" id="UP000562929"/>
    </source>
</evidence>
<comment type="caution">
    <text evidence="3">The sequence shown here is derived from an EMBL/GenBank/DDBJ whole genome shotgun (WGS) entry which is preliminary data.</text>
</comment>
<dbReference type="GO" id="GO:0033309">
    <property type="term" value="C:SBF transcription complex"/>
    <property type="evidence" value="ECO:0007669"/>
    <property type="project" value="TreeGrafter"/>
</dbReference>
<dbReference type="GO" id="GO:0030907">
    <property type="term" value="C:MBF transcription complex"/>
    <property type="evidence" value="ECO:0007669"/>
    <property type="project" value="TreeGrafter"/>
</dbReference>
<dbReference type="GO" id="GO:0000981">
    <property type="term" value="F:DNA-binding transcription factor activity, RNA polymerase II-specific"/>
    <property type="evidence" value="ECO:0007669"/>
    <property type="project" value="UniProtKB-ARBA"/>
</dbReference>
<dbReference type="EMBL" id="JAACLJ010000004">
    <property type="protein sequence ID" value="KAF4587449.1"/>
    <property type="molecule type" value="Genomic_DNA"/>
</dbReference>
<dbReference type="PROSITE" id="PS51299">
    <property type="entry name" value="HTH_APSES"/>
    <property type="match status" value="1"/>
</dbReference>
<feature type="compositionally biased region" description="Basic and acidic residues" evidence="1">
    <location>
        <begin position="15"/>
        <end position="31"/>
    </location>
</feature>
<keyword evidence="4" id="KW-1185">Reference proteome</keyword>
<dbReference type="InterPro" id="IPR003163">
    <property type="entry name" value="Tscrpt_reg_HTH_APSES-type"/>
</dbReference>
<feature type="region of interest" description="Disordered" evidence="1">
    <location>
        <begin position="8"/>
        <end position="43"/>
    </location>
</feature>
<dbReference type="SUPFAM" id="SSF54616">
    <property type="entry name" value="DNA-binding domain of Mlu1-box binding protein MBP1"/>
    <property type="match status" value="1"/>
</dbReference>
<dbReference type="Proteomes" id="UP000562929">
    <property type="component" value="Unassembled WGS sequence"/>
</dbReference>
<reference evidence="3 4" key="1">
    <citation type="journal article" date="2020" name="G3 (Bethesda)">
        <title>Genetic Underpinnings of Host Manipulation by Ophiocordyceps as Revealed by Comparative Transcriptomics.</title>
        <authorList>
            <person name="Will I."/>
            <person name="Das B."/>
            <person name="Trinh T."/>
            <person name="Brachmann A."/>
            <person name="Ohm R.A."/>
            <person name="de Bekker C."/>
        </authorList>
    </citation>
    <scope>NUCLEOTIDE SEQUENCE [LARGE SCALE GENOMIC DNA]</scope>
    <source>
        <strain evidence="3 4">EC05</strain>
    </source>
</reference>
<organism evidence="3 4">
    <name type="scientific">Ophiocordyceps camponoti-floridani</name>
    <dbReference type="NCBI Taxonomy" id="2030778"/>
    <lineage>
        <taxon>Eukaryota</taxon>
        <taxon>Fungi</taxon>
        <taxon>Dikarya</taxon>
        <taxon>Ascomycota</taxon>
        <taxon>Pezizomycotina</taxon>
        <taxon>Sordariomycetes</taxon>
        <taxon>Hypocreomycetidae</taxon>
        <taxon>Hypocreales</taxon>
        <taxon>Ophiocordycipitaceae</taxon>
        <taxon>Ophiocordyceps</taxon>
    </lineage>
</organism>
<accession>A0A8H4Q670</accession>
<sequence>MLSIQALLNPASPEDSLRQGELDRDAMDRKPVSRTTRTHGPIRFPPCELADEEVVQQVARFQVDQYGHIQQYSQHIPYNSTKRNFYEKTGRESIEAFAYDFRIPGQQTAYRVMWDYNIGLVRMTPFFKCLGYPKNPGLREVSPSITGGSVGAQGYWVPYRCARALCATFCYDIAGALIPLFGHGFPAECTPPESPYFGDMVIGQHLVAASKMEAEACRNTHEARKGAGAWPDAGVYPRPPREDCGPPWMKASSRGSVPAPAPAPAPMSLVPWNSTPYNGLLPRAEAGCSPYHAESGGSSSNNNNNNNNRLPPMHILSRTGHYPPGPLLSCYRDSSAPVTQSIAPTEPWPVRSKRPWPFQEYLDTSRAKSVRLALASSPKQADRRAKTTDAGGDDYAAAAVLVELQKEDHGSGHATVEKPAR</sequence>
<feature type="compositionally biased region" description="Low complexity" evidence="1">
    <location>
        <begin position="295"/>
        <end position="308"/>
    </location>
</feature>
<evidence type="ECO:0000313" key="3">
    <source>
        <dbReference type="EMBL" id="KAF4587449.1"/>
    </source>
</evidence>
<dbReference type="PANTHER" id="PTHR43828">
    <property type="entry name" value="ASPARAGINASE"/>
    <property type="match status" value="1"/>
</dbReference>
<dbReference type="PANTHER" id="PTHR43828:SF5">
    <property type="entry name" value="TRANSCRIPTIONAL REPRESSOR XBP1"/>
    <property type="match status" value="1"/>
</dbReference>
<feature type="region of interest" description="Disordered" evidence="1">
    <location>
        <begin position="290"/>
        <end position="311"/>
    </location>
</feature>
<name>A0A8H4Q670_9HYPO</name>
<protein>
    <submittedName>
        <fullName evidence="3">APSES transcription factor Xbp1</fullName>
    </submittedName>
</protein>
<gene>
    <name evidence="3" type="ORF">GQ602_004142</name>
</gene>
<dbReference type="OrthoDB" id="5562739at2759"/>
<dbReference type="GO" id="GO:0003677">
    <property type="term" value="F:DNA binding"/>
    <property type="evidence" value="ECO:0007669"/>
    <property type="project" value="InterPro"/>
</dbReference>
<proteinExistence type="predicted"/>
<dbReference type="InterPro" id="IPR051642">
    <property type="entry name" value="SWI6-like"/>
</dbReference>
<dbReference type="AlphaFoldDB" id="A0A8H4Q670"/>
<feature type="domain" description="HTH APSES-type" evidence="2">
    <location>
        <begin position="75"/>
        <end position="192"/>
    </location>
</feature>
<dbReference type="Gene3D" id="3.10.260.10">
    <property type="entry name" value="Transcription regulator HTH, APSES-type DNA-binding domain"/>
    <property type="match status" value="1"/>
</dbReference>
<evidence type="ECO:0000259" key="2">
    <source>
        <dbReference type="PROSITE" id="PS51299"/>
    </source>
</evidence>
<evidence type="ECO:0000256" key="1">
    <source>
        <dbReference type="SAM" id="MobiDB-lite"/>
    </source>
</evidence>
<dbReference type="InterPro" id="IPR036887">
    <property type="entry name" value="HTH_APSES_sf"/>
</dbReference>